<dbReference type="PROSITE" id="PS51257">
    <property type="entry name" value="PROKAR_LIPOPROTEIN"/>
    <property type="match status" value="1"/>
</dbReference>
<accession>A0ABY5ZGY8</accession>
<gene>
    <name evidence="1" type="ORF">L9S41_11595</name>
</gene>
<organism evidence="1 2">
    <name type="scientific">Geoalkalibacter halelectricus</name>
    <dbReference type="NCBI Taxonomy" id="2847045"/>
    <lineage>
        <taxon>Bacteria</taxon>
        <taxon>Pseudomonadati</taxon>
        <taxon>Thermodesulfobacteriota</taxon>
        <taxon>Desulfuromonadia</taxon>
        <taxon>Desulfuromonadales</taxon>
        <taxon>Geoalkalibacteraceae</taxon>
        <taxon>Geoalkalibacter</taxon>
    </lineage>
</organism>
<protein>
    <submittedName>
        <fullName evidence="1">Uncharacterized protein</fullName>
    </submittedName>
</protein>
<evidence type="ECO:0000313" key="2">
    <source>
        <dbReference type="Proteomes" id="UP001060414"/>
    </source>
</evidence>
<dbReference type="Proteomes" id="UP001060414">
    <property type="component" value="Chromosome"/>
</dbReference>
<sequence>MHRSSLVILVLALTALLLSGCPRQGLTPEKDLHDALGLFVQSLRWGDAPGSARFFVDPHGQDFLERYRDRDELNITDVFLNEVHLSPERDQAQVRLRVEYFLLPSASVRRADIEQHWRMLPGGIPGPQSWRIHSAFPDLY</sequence>
<dbReference type="EMBL" id="CP092109">
    <property type="protein sequence ID" value="UWZ78333.1"/>
    <property type="molecule type" value="Genomic_DNA"/>
</dbReference>
<proteinExistence type="predicted"/>
<reference evidence="1" key="1">
    <citation type="journal article" date="2022" name="Environ. Microbiol.">
        <title>Geoalkalibacter halelectricus SAP #1 sp. nov. possessing extracellular electron transfer and mineral#reducing capabilities from a haloalkaline environment.</title>
        <authorList>
            <person name="Yadav S."/>
            <person name="Singh R."/>
            <person name="Sundharam S.S."/>
            <person name="Chaudhary S."/>
            <person name="Krishnamurthi S."/>
            <person name="Patil S.A."/>
        </authorList>
    </citation>
    <scope>NUCLEOTIDE SEQUENCE</scope>
    <source>
        <strain evidence="1">SAP-1</strain>
    </source>
</reference>
<name>A0ABY5ZGY8_9BACT</name>
<keyword evidence="2" id="KW-1185">Reference proteome</keyword>
<dbReference type="RefSeq" id="WP_260746682.1">
    <property type="nucleotide sequence ID" value="NZ_CP092109.1"/>
</dbReference>
<evidence type="ECO:0000313" key="1">
    <source>
        <dbReference type="EMBL" id="UWZ78333.1"/>
    </source>
</evidence>